<proteinExistence type="predicted"/>
<dbReference type="EMBL" id="CDMZ01000572">
    <property type="protein sequence ID" value="CEM17110.1"/>
    <property type="molecule type" value="Genomic_DNA"/>
</dbReference>
<dbReference type="VEuPathDB" id="CryptoDB:Cvel_18375"/>
<protein>
    <submittedName>
        <fullName evidence="1">Uncharacterized protein</fullName>
    </submittedName>
</protein>
<reference evidence="1" key="1">
    <citation type="submission" date="2014-11" db="EMBL/GenBank/DDBJ databases">
        <authorList>
            <person name="Otto D Thomas"/>
            <person name="Naeem Raeece"/>
        </authorList>
    </citation>
    <scope>NUCLEOTIDE SEQUENCE</scope>
</reference>
<dbReference type="AlphaFoldDB" id="A0A0G4FRB2"/>
<evidence type="ECO:0000313" key="1">
    <source>
        <dbReference type="EMBL" id="CEM17110.1"/>
    </source>
</evidence>
<organism evidence="1">
    <name type="scientific">Chromera velia CCMP2878</name>
    <dbReference type="NCBI Taxonomy" id="1169474"/>
    <lineage>
        <taxon>Eukaryota</taxon>
        <taxon>Sar</taxon>
        <taxon>Alveolata</taxon>
        <taxon>Colpodellida</taxon>
        <taxon>Chromeraceae</taxon>
        <taxon>Chromera</taxon>
    </lineage>
</organism>
<sequence length="112" mass="12724">MPVSPKLFDDKWVGAIEKVGYKTVKLGIAIDREKNVLINWIDESDVFGLITFGQVDGLVKHLWGEMQFEKLSKLDMGAYRFKYAGMDFEGDKGQCRVSMSSYLEGMGTEKLF</sequence>
<gene>
    <name evidence="1" type="ORF">Cvel_18375</name>
</gene>
<dbReference type="PhylomeDB" id="A0A0G4FRB2"/>
<name>A0A0G4FRB2_9ALVE</name>
<accession>A0A0G4FRB2</accession>